<dbReference type="Proteomes" id="UP000663865">
    <property type="component" value="Unassembled WGS sequence"/>
</dbReference>
<sequence>MFSRATLWRRKKRLKEILSQRLANTVSTFDENFLGSTSPDFFHDTNLETSSDEANSFNHIESQSHFSMSSYHYNMPKIDDESDDGSDFYDEKMWLEESVTDTDLWKNVEFEPAYPVLENEFLFNEISQKPAEKDIAAALVLLKLRHRISNKGINDLCKLLKIMKTPNTPANFSRVKRRFLPNSSPTPSSLITYICSICCEISTSSHNCNNVNCNQHSCFHTAPLNYLRLPILPQLREILAHAKELNFQQQREFSPDIEMMNDIYDGEKYQNIIKNEKGQKFLTLIMNTDGIQLAKNSNSSLWIFTFVINEIKRSERFKLKNIIVGAIVSSASKPSRHQMRTILSPIVEELLVLEQGEAFEVKSLGDNSFIHLKTFLIASCCDKPAQSLVQGISEPTGAFGCITVVIKPKSKKKIRVFPLVSAHQQQPRLRTNETYDIFMNTYEKERFTNNNELRDRLRGHIGPCALRSLTYFDVGTSFLSDSLHNIYHGVMKRLLHLWFDKKHQKQAWSIRSKLKIVDHYLSSIKYPSTSTRIPRCIAKYEKYKANEARSILLFGFSAFCIVLPLKYARHFLMLVVGVHIAESRTIRRTQIEDIRLILNRFLQQFPILYSPRNNSQSVHSIHHVAASVLEYGSLSNYSTFNFENILGLITSTVHSTRRHACEIHNNLKLLRLALIEFDRPSFNNNLKHFINSCQSTKRPVVSFLMNENQMVHFRQEDVNKATLSELQHLLRQQDIKLFKICYIFTNRFTIIRYRSSGQKDDSCLLFLLGGQPCIGFIQNIIQVRRVELLLRICKVSVKDQLCLNFNNTKLSCPNIFYGDIDMHNSNVFIKAEAIIEKIIYVYNKQLKCYVFSRIPNLCESS</sequence>
<dbReference type="PANTHER" id="PTHR46579:SF1">
    <property type="entry name" value="F5_8 TYPE C DOMAIN-CONTAINING PROTEIN"/>
    <property type="match status" value="1"/>
</dbReference>
<evidence type="ECO:0000313" key="2">
    <source>
        <dbReference type="Proteomes" id="UP000663865"/>
    </source>
</evidence>
<name>A0A818FUE7_9BILA</name>
<gene>
    <name evidence="1" type="ORF">KIK155_LOCUS14524</name>
</gene>
<reference evidence="1" key="1">
    <citation type="submission" date="2021-02" db="EMBL/GenBank/DDBJ databases">
        <authorList>
            <person name="Nowell W R."/>
        </authorList>
    </citation>
    <scope>NUCLEOTIDE SEQUENCE</scope>
</reference>
<comment type="caution">
    <text evidence="1">The sequence shown here is derived from an EMBL/GenBank/DDBJ whole genome shotgun (WGS) entry which is preliminary data.</text>
</comment>
<dbReference type="PANTHER" id="PTHR46579">
    <property type="entry name" value="F5/8 TYPE C DOMAIN-CONTAINING PROTEIN-RELATED"/>
    <property type="match status" value="1"/>
</dbReference>
<accession>A0A818FUE7</accession>
<organism evidence="1 2">
    <name type="scientific">Rotaria socialis</name>
    <dbReference type="NCBI Taxonomy" id="392032"/>
    <lineage>
        <taxon>Eukaryota</taxon>
        <taxon>Metazoa</taxon>
        <taxon>Spiralia</taxon>
        <taxon>Gnathifera</taxon>
        <taxon>Rotifera</taxon>
        <taxon>Eurotatoria</taxon>
        <taxon>Bdelloidea</taxon>
        <taxon>Philodinida</taxon>
        <taxon>Philodinidae</taxon>
        <taxon>Rotaria</taxon>
    </lineage>
</organism>
<proteinExistence type="predicted"/>
<dbReference type="AlphaFoldDB" id="A0A818FUE7"/>
<dbReference type="EMBL" id="CAJNYV010002451">
    <property type="protein sequence ID" value="CAF3481342.1"/>
    <property type="molecule type" value="Genomic_DNA"/>
</dbReference>
<evidence type="ECO:0000313" key="1">
    <source>
        <dbReference type="EMBL" id="CAF3481342.1"/>
    </source>
</evidence>
<protein>
    <submittedName>
        <fullName evidence="1">Uncharacterized protein</fullName>
    </submittedName>
</protein>